<name>A0A378JZP0_9GAMM</name>
<evidence type="ECO:0000313" key="1">
    <source>
        <dbReference type="EMBL" id="KTD30913.1"/>
    </source>
</evidence>
<gene>
    <name evidence="1" type="ORF">Lmor_3020</name>
    <name evidence="2" type="ORF">NCTC12239_02435</name>
</gene>
<dbReference type="EMBL" id="LNYN01000042">
    <property type="protein sequence ID" value="KTD30913.1"/>
    <property type="molecule type" value="Genomic_DNA"/>
</dbReference>
<organism evidence="2 4">
    <name type="scientific">Legionella moravica</name>
    <dbReference type="NCBI Taxonomy" id="39962"/>
    <lineage>
        <taxon>Bacteria</taxon>
        <taxon>Pseudomonadati</taxon>
        <taxon>Pseudomonadota</taxon>
        <taxon>Gammaproteobacteria</taxon>
        <taxon>Legionellales</taxon>
        <taxon>Legionellaceae</taxon>
        <taxon>Legionella</taxon>
    </lineage>
</organism>
<accession>A0A378JZP0</accession>
<dbReference type="AlphaFoldDB" id="A0A378JZP0"/>
<keyword evidence="3" id="KW-1185">Reference proteome</keyword>
<dbReference type="EMBL" id="UGOG01000001">
    <property type="protein sequence ID" value="STX63490.1"/>
    <property type="molecule type" value="Genomic_DNA"/>
</dbReference>
<sequence>MEAQLVQITPIYSLSRAGNLRRGDDGFSRDEGWGEGRLLMCTDNELWSRLEKSLTGIVHCEQKSVNNELVALTQNVPFPLPSPRPAKRHLCIIQIPGAGEGVDWSNLNNRCFHSVREHYNKTLGTLPIRKHYFLGGM</sequence>
<evidence type="ECO:0000313" key="3">
    <source>
        <dbReference type="Proteomes" id="UP000054985"/>
    </source>
</evidence>
<evidence type="ECO:0000313" key="2">
    <source>
        <dbReference type="EMBL" id="STX63490.1"/>
    </source>
</evidence>
<protein>
    <submittedName>
        <fullName evidence="2">Uncharacterized protein</fullName>
    </submittedName>
</protein>
<proteinExistence type="predicted"/>
<reference evidence="1 3" key="1">
    <citation type="submission" date="2015-11" db="EMBL/GenBank/DDBJ databases">
        <title>Genomic analysis of 38 Legionella species identifies large and diverse effector repertoires.</title>
        <authorList>
            <person name="Burstein D."/>
            <person name="Amaro F."/>
            <person name="Zusman T."/>
            <person name="Lifshitz Z."/>
            <person name="Cohen O."/>
            <person name="Gilbert J.A."/>
            <person name="Pupko T."/>
            <person name="Shuman H.A."/>
            <person name="Segal G."/>
        </authorList>
    </citation>
    <scope>NUCLEOTIDE SEQUENCE [LARGE SCALE GENOMIC DNA]</scope>
    <source>
        <strain evidence="1 3">ATCC 43877</strain>
    </source>
</reference>
<reference evidence="2 4" key="2">
    <citation type="submission" date="2018-06" db="EMBL/GenBank/DDBJ databases">
        <authorList>
            <consortium name="Pathogen Informatics"/>
            <person name="Doyle S."/>
        </authorList>
    </citation>
    <scope>NUCLEOTIDE SEQUENCE [LARGE SCALE GENOMIC DNA]</scope>
    <source>
        <strain evidence="2 4">NCTC12239</strain>
    </source>
</reference>
<evidence type="ECO:0000313" key="4">
    <source>
        <dbReference type="Proteomes" id="UP000254040"/>
    </source>
</evidence>
<dbReference type="Proteomes" id="UP000054985">
    <property type="component" value="Unassembled WGS sequence"/>
</dbReference>
<dbReference type="Proteomes" id="UP000254040">
    <property type="component" value="Unassembled WGS sequence"/>
</dbReference>